<proteinExistence type="predicted"/>
<dbReference type="Gene3D" id="3.10.100.10">
    <property type="entry name" value="Mannose-Binding Protein A, subunit A"/>
    <property type="match status" value="1"/>
</dbReference>
<evidence type="ECO:0000313" key="4">
    <source>
        <dbReference type="Proteomes" id="UP000828390"/>
    </source>
</evidence>
<evidence type="ECO:0000259" key="2">
    <source>
        <dbReference type="PROSITE" id="PS50041"/>
    </source>
</evidence>
<dbReference type="InterPro" id="IPR018378">
    <property type="entry name" value="C-type_lectin_CS"/>
</dbReference>
<dbReference type="Proteomes" id="UP000828390">
    <property type="component" value="Unassembled WGS sequence"/>
</dbReference>
<reference evidence="3" key="1">
    <citation type="journal article" date="2019" name="bioRxiv">
        <title>The Genome of the Zebra Mussel, Dreissena polymorpha: A Resource for Invasive Species Research.</title>
        <authorList>
            <person name="McCartney M.A."/>
            <person name="Auch B."/>
            <person name="Kono T."/>
            <person name="Mallez S."/>
            <person name="Zhang Y."/>
            <person name="Obille A."/>
            <person name="Becker A."/>
            <person name="Abrahante J.E."/>
            <person name="Garbe J."/>
            <person name="Badalamenti J.P."/>
            <person name="Herman A."/>
            <person name="Mangelson H."/>
            <person name="Liachko I."/>
            <person name="Sullivan S."/>
            <person name="Sone E.D."/>
            <person name="Koren S."/>
            <person name="Silverstein K.A.T."/>
            <person name="Beckman K.B."/>
            <person name="Gohl D.M."/>
        </authorList>
    </citation>
    <scope>NUCLEOTIDE SEQUENCE</scope>
    <source>
        <strain evidence="3">Duluth1</strain>
        <tissue evidence="3">Whole animal</tissue>
    </source>
</reference>
<dbReference type="CDD" id="cd00037">
    <property type="entry name" value="CLECT"/>
    <property type="match status" value="1"/>
</dbReference>
<dbReference type="InterPro" id="IPR016187">
    <property type="entry name" value="CTDL_fold"/>
</dbReference>
<name>A0A9D4L9L1_DREPO</name>
<dbReference type="PROSITE" id="PS50041">
    <property type="entry name" value="C_TYPE_LECTIN_2"/>
    <property type="match status" value="1"/>
</dbReference>
<gene>
    <name evidence="3" type="ORF">DPMN_096353</name>
</gene>
<dbReference type="AlphaFoldDB" id="A0A9D4L9L1"/>
<protein>
    <recommendedName>
        <fullName evidence="2">C-type lectin domain-containing protein</fullName>
    </recommendedName>
</protein>
<organism evidence="3 4">
    <name type="scientific">Dreissena polymorpha</name>
    <name type="common">Zebra mussel</name>
    <name type="synonym">Mytilus polymorpha</name>
    <dbReference type="NCBI Taxonomy" id="45954"/>
    <lineage>
        <taxon>Eukaryota</taxon>
        <taxon>Metazoa</taxon>
        <taxon>Spiralia</taxon>
        <taxon>Lophotrochozoa</taxon>
        <taxon>Mollusca</taxon>
        <taxon>Bivalvia</taxon>
        <taxon>Autobranchia</taxon>
        <taxon>Heteroconchia</taxon>
        <taxon>Euheterodonta</taxon>
        <taxon>Imparidentia</taxon>
        <taxon>Neoheterodontei</taxon>
        <taxon>Myida</taxon>
        <taxon>Dreissenoidea</taxon>
        <taxon>Dreissenidae</taxon>
        <taxon>Dreissena</taxon>
    </lineage>
</organism>
<evidence type="ECO:0000256" key="1">
    <source>
        <dbReference type="ARBA" id="ARBA00023157"/>
    </source>
</evidence>
<keyword evidence="4" id="KW-1185">Reference proteome</keyword>
<keyword evidence="1" id="KW-1015">Disulfide bond</keyword>
<accession>A0A9D4L9L1</accession>
<comment type="caution">
    <text evidence="3">The sequence shown here is derived from an EMBL/GenBank/DDBJ whole genome shotgun (WGS) entry which is preliminary data.</text>
</comment>
<dbReference type="Pfam" id="PF00059">
    <property type="entry name" value="Lectin_C"/>
    <property type="match status" value="1"/>
</dbReference>
<evidence type="ECO:0000313" key="3">
    <source>
        <dbReference type="EMBL" id="KAH3853818.1"/>
    </source>
</evidence>
<dbReference type="PROSITE" id="PS00615">
    <property type="entry name" value="C_TYPE_LECTIN_1"/>
    <property type="match status" value="1"/>
</dbReference>
<feature type="domain" description="C-type lectin" evidence="2">
    <location>
        <begin position="1"/>
        <end position="88"/>
    </location>
</feature>
<dbReference type="SUPFAM" id="SSF56436">
    <property type="entry name" value="C-type lectin-like"/>
    <property type="match status" value="1"/>
</dbReference>
<dbReference type="InterPro" id="IPR001304">
    <property type="entry name" value="C-type_lectin-like"/>
</dbReference>
<dbReference type="EMBL" id="JAIWYP010000003">
    <property type="protein sequence ID" value="KAH3853818.1"/>
    <property type="molecule type" value="Genomic_DNA"/>
</dbReference>
<reference evidence="3" key="2">
    <citation type="submission" date="2020-11" db="EMBL/GenBank/DDBJ databases">
        <authorList>
            <person name="McCartney M.A."/>
            <person name="Auch B."/>
            <person name="Kono T."/>
            <person name="Mallez S."/>
            <person name="Becker A."/>
            <person name="Gohl D.M."/>
            <person name="Silverstein K.A.T."/>
            <person name="Koren S."/>
            <person name="Bechman K.B."/>
            <person name="Herman A."/>
            <person name="Abrahante J.E."/>
            <person name="Garbe J."/>
        </authorList>
    </citation>
    <scope>NUCLEOTIDE SEQUENCE</scope>
    <source>
        <strain evidence="3">Duluth1</strain>
        <tissue evidence="3">Whole animal</tissue>
    </source>
</reference>
<dbReference type="InterPro" id="IPR016186">
    <property type="entry name" value="C-type_lectin-like/link_sf"/>
</dbReference>
<sequence>MFIKDHARRLFKDDHSKSTRNSFWTGAIDEEVEGQWRWYTNHQLLNYSSFHATNEIQTSNEDCLILWGGFNMDWADYFCDAQSHAICEINIEEYQQSLENPQAVG</sequence>